<dbReference type="Gene3D" id="1.10.600.10">
    <property type="entry name" value="Farnesyl Diphosphate Synthase"/>
    <property type="match status" value="1"/>
</dbReference>
<proteinExistence type="predicted"/>
<dbReference type="AlphaFoldDB" id="A0A1J6JUA9"/>
<sequence length="79" mass="9037">MEKFQEMAGIAWKDVNEGILRPTPVSTEILTRILNLARIVDVTYKHNQNGYLHPEKVLRPHIDSPTSTKNSAVKTRVRL</sequence>
<comment type="caution">
    <text evidence="2">The sequence shown here is derived from an EMBL/GenBank/DDBJ whole genome shotgun (WGS) entry which is preliminary data.</text>
</comment>
<dbReference type="SMR" id="A0A1J6JUA9"/>
<evidence type="ECO:0000313" key="2">
    <source>
        <dbReference type="EMBL" id="OIT21298.1"/>
    </source>
</evidence>
<dbReference type="Gramene" id="OIT21298">
    <property type="protein sequence ID" value="OIT21298"/>
    <property type="gene ID" value="A4A49_57277"/>
</dbReference>
<feature type="compositionally biased region" description="Polar residues" evidence="1">
    <location>
        <begin position="64"/>
        <end position="73"/>
    </location>
</feature>
<keyword evidence="3" id="KW-1185">Reference proteome</keyword>
<dbReference type="SUPFAM" id="SSF48576">
    <property type="entry name" value="Terpenoid synthases"/>
    <property type="match status" value="1"/>
</dbReference>
<dbReference type="EMBL" id="MJEQ01004451">
    <property type="protein sequence ID" value="OIT21298.1"/>
    <property type="molecule type" value="Genomic_DNA"/>
</dbReference>
<dbReference type="Proteomes" id="UP000187609">
    <property type="component" value="Unassembled WGS sequence"/>
</dbReference>
<reference evidence="2" key="1">
    <citation type="submission" date="2016-11" db="EMBL/GenBank/DDBJ databases">
        <title>The genome of Nicotiana attenuata.</title>
        <authorList>
            <person name="Xu S."/>
            <person name="Brockmoeller T."/>
            <person name="Gaquerel E."/>
            <person name="Navarro A."/>
            <person name="Kuhl H."/>
            <person name="Gase K."/>
            <person name="Ling Z."/>
            <person name="Zhou W."/>
            <person name="Kreitzer C."/>
            <person name="Stanke M."/>
            <person name="Tang H."/>
            <person name="Lyons E."/>
            <person name="Pandey P."/>
            <person name="Pandey S.P."/>
            <person name="Timmermann B."/>
            <person name="Baldwin I.T."/>
        </authorList>
    </citation>
    <scope>NUCLEOTIDE SEQUENCE [LARGE SCALE GENOMIC DNA]</scope>
    <source>
        <strain evidence="2">UT</strain>
    </source>
</reference>
<dbReference type="OMA" id="CKHNQDE"/>
<organism evidence="2 3">
    <name type="scientific">Nicotiana attenuata</name>
    <name type="common">Coyote tobacco</name>
    <dbReference type="NCBI Taxonomy" id="49451"/>
    <lineage>
        <taxon>Eukaryota</taxon>
        <taxon>Viridiplantae</taxon>
        <taxon>Streptophyta</taxon>
        <taxon>Embryophyta</taxon>
        <taxon>Tracheophyta</taxon>
        <taxon>Spermatophyta</taxon>
        <taxon>Magnoliopsida</taxon>
        <taxon>eudicotyledons</taxon>
        <taxon>Gunneridae</taxon>
        <taxon>Pentapetalae</taxon>
        <taxon>asterids</taxon>
        <taxon>lamiids</taxon>
        <taxon>Solanales</taxon>
        <taxon>Solanaceae</taxon>
        <taxon>Nicotianoideae</taxon>
        <taxon>Nicotianeae</taxon>
        <taxon>Nicotiana</taxon>
    </lineage>
</organism>
<name>A0A1J6JUA9_NICAT</name>
<evidence type="ECO:0000256" key="1">
    <source>
        <dbReference type="SAM" id="MobiDB-lite"/>
    </source>
</evidence>
<dbReference type="InterPro" id="IPR008949">
    <property type="entry name" value="Isoprenoid_synthase_dom_sf"/>
</dbReference>
<gene>
    <name evidence="2" type="primary">TPS32_0</name>
    <name evidence="2" type="ORF">A4A49_57277</name>
</gene>
<protein>
    <submittedName>
        <fullName evidence="2">Viridiflorene synthase</fullName>
    </submittedName>
</protein>
<evidence type="ECO:0000313" key="3">
    <source>
        <dbReference type="Proteomes" id="UP000187609"/>
    </source>
</evidence>
<accession>A0A1J6JUA9</accession>
<feature type="region of interest" description="Disordered" evidence="1">
    <location>
        <begin position="55"/>
        <end position="79"/>
    </location>
</feature>